<feature type="compositionally biased region" description="Acidic residues" evidence="1">
    <location>
        <begin position="97"/>
        <end position="114"/>
    </location>
</feature>
<feature type="compositionally biased region" description="Acidic residues" evidence="1">
    <location>
        <begin position="376"/>
        <end position="406"/>
    </location>
</feature>
<feature type="region of interest" description="Disordered" evidence="1">
    <location>
        <begin position="447"/>
        <end position="530"/>
    </location>
</feature>
<comment type="caution">
    <text evidence="2">The sequence shown here is derived from an EMBL/GenBank/DDBJ whole genome shotgun (WGS) entry which is preliminary data.</text>
</comment>
<accession>A0A0N1H4U6</accession>
<feature type="compositionally biased region" description="Basic and acidic residues" evidence="1">
    <location>
        <begin position="407"/>
        <end position="421"/>
    </location>
</feature>
<feature type="compositionally biased region" description="Acidic residues" evidence="1">
    <location>
        <begin position="448"/>
        <end position="467"/>
    </location>
</feature>
<feature type="compositionally biased region" description="Acidic residues" evidence="1">
    <location>
        <begin position="47"/>
        <end position="72"/>
    </location>
</feature>
<sequence length="653" mass="72121">MAQDDNIDMAVSPYQTAEDLDIDFDHMEDQYQAPEDDAMNDYQIGEDQADNVMDEQEPAPLNDDDMLEDDHQDYDHNGEETDIGVSAAVDQETVQELVDDEDILYDEEPEDDPNEPLTENAEKATDTYDFALDQDDTHEIADTTTHQDAEQDQTEQSVSAPREEPNTTNLEHEEEPQADPTDASQSKGEDKAAESANTVAEVNEGPLLDLAAIEDSAVESALRSIRVFWDNAEWTLFSTQQDATDCFFRDTSYAYEPMDKFLEACRHVIPGDDLGQHDELTFIIEELGLSICEDSKYAPALTLAHIIELYLTLHRNGSQANVTVIPCVLQSRTCLQTYYAGLLQKAMDGKQLAEVVADVIDSSSDEGVDLGPDGAVDADDHDDLLDDPTGADDADDAAEVDPEAEQQQDHAETTTKTHNEEQTVEGAAHNEAQADVDEQEELHPGENDLLDVFDEEEGNEPADDETAAGDGHDVTEELVDDSSSAFKAEPAQSETAQMFAATPKPFDTLGQGSQAAATPALYEDPGAPAPVSDFDSYNEGEELLRLRQEEFAAQQSELEPQISFGATNGAKEAEWKIEELEHEHEQFEDEILMPAFNDQVAVEEEQPEDELLDFLAPTTPQKGSAKKRKAVQEEDDFDLSAFDTPGPKRRRPS</sequence>
<dbReference type="AlphaFoldDB" id="A0A0N1H4U6"/>
<feature type="region of interest" description="Disordered" evidence="1">
    <location>
        <begin position="363"/>
        <end position="423"/>
    </location>
</feature>
<feature type="region of interest" description="Disordered" evidence="1">
    <location>
        <begin position="614"/>
        <end position="653"/>
    </location>
</feature>
<evidence type="ECO:0000313" key="2">
    <source>
        <dbReference type="EMBL" id="KPI36505.1"/>
    </source>
</evidence>
<name>A0A0N1H4U6_9EURO</name>
<evidence type="ECO:0000313" key="3">
    <source>
        <dbReference type="Proteomes" id="UP000038010"/>
    </source>
</evidence>
<protein>
    <submittedName>
        <fullName evidence="2">Uncharacterized protein</fullName>
    </submittedName>
</protein>
<dbReference type="VEuPathDB" id="FungiDB:AB675_4342"/>
<dbReference type="OrthoDB" id="5339076at2759"/>
<reference evidence="2 3" key="1">
    <citation type="submission" date="2015-06" db="EMBL/GenBank/DDBJ databases">
        <title>Draft genome of the ant-associated black yeast Phialophora attae CBS 131958.</title>
        <authorList>
            <person name="Moreno L.F."/>
            <person name="Stielow B.J."/>
            <person name="de Hoog S."/>
            <person name="Vicente V.A."/>
            <person name="Weiss V.A."/>
            <person name="de Vries M."/>
            <person name="Cruz L.M."/>
            <person name="Souza E.M."/>
        </authorList>
    </citation>
    <scope>NUCLEOTIDE SEQUENCE [LARGE SCALE GENOMIC DNA]</scope>
    <source>
        <strain evidence="2 3">CBS 131958</strain>
    </source>
</reference>
<dbReference type="Pfam" id="PF10336">
    <property type="entry name" value="DUF2420"/>
    <property type="match status" value="1"/>
</dbReference>
<feature type="region of interest" description="Disordered" evidence="1">
    <location>
        <begin position="144"/>
        <end position="200"/>
    </location>
</feature>
<evidence type="ECO:0000256" key="1">
    <source>
        <dbReference type="SAM" id="MobiDB-lite"/>
    </source>
</evidence>
<proteinExistence type="predicted"/>
<dbReference type="Proteomes" id="UP000038010">
    <property type="component" value="Unassembled WGS sequence"/>
</dbReference>
<gene>
    <name evidence="2" type="ORF">AB675_4342</name>
</gene>
<dbReference type="InterPro" id="IPR018822">
    <property type="entry name" value="UPF0646"/>
</dbReference>
<organism evidence="2 3">
    <name type="scientific">Cyphellophora attinorum</name>
    <dbReference type="NCBI Taxonomy" id="1664694"/>
    <lineage>
        <taxon>Eukaryota</taxon>
        <taxon>Fungi</taxon>
        <taxon>Dikarya</taxon>
        <taxon>Ascomycota</taxon>
        <taxon>Pezizomycotina</taxon>
        <taxon>Eurotiomycetes</taxon>
        <taxon>Chaetothyriomycetidae</taxon>
        <taxon>Chaetothyriales</taxon>
        <taxon>Cyphellophoraceae</taxon>
        <taxon>Cyphellophora</taxon>
    </lineage>
</organism>
<keyword evidence="3" id="KW-1185">Reference proteome</keyword>
<dbReference type="GeneID" id="28736353"/>
<dbReference type="EMBL" id="LFJN01000030">
    <property type="protein sequence ID" value="KPI36505.1"/>
    <property type="molecule type" value="Genomic_DNA"/>
</dbReference>
<feature type="region of interest" description="Disordered" evidence="1">
    <location>
        <begin position="29"/>
        <end position="132"/>
    </location>
</feature>
<dbReference type="STRING" id="1664694.A0A0N1H4U6"/>
<dbReference type="RefSeq" id="XP_017996468.1">
    <property type="nucleotide sequence ID" value="XM_018144473.1"/>
</dbReference>